<dbReference type="SUPFAM" id="SSF56059">
    <property type="entry name" value="Glutathione synthetase ATP-binding domain-like"/>
    <property type="match status" value="1"/>
</dbReference>
<dbReference type="PANTHER" id="PTHR37018">
    <property type="entry name" value="CULTURE SPECIFIC PROTEIN, PUTATIVE (AFU_ORTHOLOGUE AFUA_2G00130)-RELATED"/>
    <property type="match status" value="1"/>
</dbReference>
<evidence type="ECO:0000313" key="5">
    <source>
        <dbReference type="Proteomes" id="UP001596540"/>
    </source>
</evidence>
<reference evidence="5" key="1">
    <citation type="journal article" date="2019" name="Int. J. Syst. Evol. Microbiol.">
        <title>The Global Catalogue of Microorganisms (GCM) 10K type strain sequencing project: providing services to taxonomists for standard genome sequencing and annotation.</title>
        <authorList>
            <consortium name="The Broad Institute Genomics Platform"/>
            <consortium name="The Broad Institute Genome Sequencing Center for Infectious Disease"/>
            <person name="Wu L."/>
            <person name="Ma J."/>
        </authorList>
    </citation>
    <scope>NUCLEOTIDE SEQUENCE [LARGE SCALE GENOMIC DNA]</scope>
    <source>
        <strain evidence="5">CGMCC 4.7382</strain>
    </source>
</reference>
<dbReference type="InterPro" id="IPR011761">
    <property type="entry name" value="ATP-grasp"/>
</dbReference>
<organism evidence="4 5">
    <name type="scientific">Marinactinospora rubrisoli</name>
    <dbReference type="NCBI Taxonomy" id="2715399"/>
    <lineage>
        <taxon>Bacteria</taxon>
        <taxon>Bacillati</taxon>
        <taxon>Actinomycetota</taxon>
        <taxon>Actinomycetes</taxon>
        <taxon>Streptosporangiales</taxon>
        <taxon>Nocardiopsidaceae</taxon>
        <taxon>Marinactinospora</taxon>
    </lineage>
</organism>
<feature type="domain" description="ATP-grasp" evidence="3">
    <location>
        <begin position="192"/>
        <end position="399"/>
    </location>
</feature>
<gene>
    <name evidence="4" type="ORF">ACFQRF_12830</name>
</gene>
<dbReference type="InterPro" id="IPR040754">
    <property type="entry name" value="PreAtp-grasp"/>
</dbReference>
<feature type="compositionally biased region" description="Basic and acidic residues" evidence="2">
    <location>
        <begin position="12"/>
        <end position="24"/>
    </location>
</feature>
<keyword evidence="5" id="KW-1185">Reference proteome</keyword>
<dbReference type="RefSeq" id="WP_379871276.1">
    <property type="nucleotide sequence ID" value="NZ_JBHTBH010000005.1"/>
</dbReference>
<comment type="caution">
    <text evidence="4">The sequence shown here is derived from an EMBL/GenBank/DDBJ whole genome shotgun (WGS) entry which is preliminary data.</text>
</comment>
<feature type="region of interest" description="Disordered" evidence="2">
    <location>
        <begin position="1"/>
        <end position="30"/>
    </location>
</feature>
<evidence type="ECO:0000256" key="1">
    <source>
        <dbReference type="PROSITE-ProRule" id="PRU00409"/>
    </source>
</evidence>
<dbReference type="PANTHER" id="PTHR37018:SF1">
    <property type="entry name" value="CULTURE SPECIFIC PROTEIN, PUTATIVE (AFU_ORTHOLOGUE AFUA_2G00130)-RELATED"/>
    <property type="match status" value="1"/>
</dbReference>
<keyword evidence="1" id="KW-0547">Nucleotide-binding</keyword>
<proteinExistence type="predicted"/>
<dbReference type="EMBL" id="JBHTBH010000005">
    <property type="protein sequence ID" value="MFC7328628.1"/>
    <property type="molecule type" value="Genomic_DNA"/>
</dbReference>
<sequence>MTLPATSGHAARTAEDGPDHRGRPEPPAPFTRRLRTALTGGADTPLVHLGNFEVEEQWAVGEHGLPRLRFAAGRAIVYRLDQFALLLAGGADHVVLKTAPDPDHLGHLSGLGLDLPTVLAPARQRPERTVTLDVLDDPALLAELGRLAAAGHRLLPHGFSRPEERLAERTSLRPLPPAAAVCKAVNSKIYSRRAAETAGLRQPAGRACETLAELADAVAWARTVLASGGRVVVKDAFGVSGSGLAVVAEERRLDRLHRMVADRAAAAGSERVAVVVEEWVAKSTDLNYHFTVARDGTVRFDFVREALTRDGVHLGHRTPARLTAAQHTGLAEAAQRLGALLHADGYHGVVGVDALVQPDGSLHQVIEINARNNMSTYHAPLHDLIVGPDRTTLTRHYPLRLRTPLRFAELRDALGGLLLTPGAPAGLLVTNHATVNAAAPPEGGPPGSSFDGRLYGLVVADTAERLAAIDTEIAARLHALTSGDRRDT</sequence>
<keyword evidence="1" id="KW-0067">ATP-binding</keyword>
<name>A0ABW2KGY9_9ACTN</name>
<dbReference type="Gene3D" id="3.30.470.20">
    <property type="entry name" value="ATP-grasp fold, B domain"/>
    <property type="match status" value="1"/>
</dbReference>
<evidence type="ECO:0000256" key="2">
    <source>
        <dbReference type="SAM" id="MobiDB-lite"/>
    </source>
</evidence>
<dbReference type="InterPro" id="IPR005479">
    <property type="entry name" value="CPAse_ATP-bd"/>
</dbReference>
<protein>
    <submittedName>
        <fullName evidence="4">ATP-grasp domain-containing protein</fullName>
    </submittedName>
</protein>
<accession>A0ABW2KGY9</accession>
<dbReference type="PROSITE" id="PS50975">
    <property type="entry name" value="ATP_GRASP"/>
    <property type="match status" value="1"/>
</dbReference>
<evidence type="ECO:0000313" key="4">
    <source>
        <dbReference type="EMBL" id="MFC7328628.1"/>
    </source>
</evidence>
<dbReference type="Pfam" id="PF18604">
    <property type="entry name" value="PreAtp-grasp"/>
    <property type="match status" value="1"/>
</dbReference>
<evidence type="ECO:0000259" key="3">
    <source>
        <dbReference type="PROSITE" id="PS50975"/>
    </source>
</evidence>
<dbReference type="Pfam" id="PF02786">
    <property type="entry name" value="CPSase_L_D2"/>
    <property type="match status" value="1"/>
</dbReference>
<dbReference type="Proteomes" id="UP001596540">
    <property type="component" value="Unassembled WGS sequence"/>
</dbReference>
<dbReference type="InterPro" id="IPR053269">
    <property type="entry name" value="Asp-Met_ligase"/>
</dbReference>